<sequence>MSPTVATRPMLPPSSELYSIPEHARMSRPTARPLTANTPTSAYPMYPGLQTPTTDRNKSADSIPATLNRPRKISGSSNSALSTSRSHENPSLRTRSPSWGSMASYESVEAAGWRPSYLQHQRPAPIKGLRSRVKPDDMFASLPGEVLEVVLEMLKELHLGRRSESCATCWMRDLCSLSLCSRKWYKVARLALYQDILLVGLDSVAHKKRFKLTQGSRMMMLRRTLRANPDLARLVRSLKVPQLEGPTAAASSRGTSPLEQYQNAVAALVMACPNLERLAGPAFGYDHSFRRLFHALSTRTNLKDMSWLIEPSSVSGQQCLEGLSQCHQMMPATLQPTQEIAFLEQHRGWAKLTSLSIHCLPEASLAPDTLLARTLTVLPSLQHLHLSNLPANAFNDTNLLSLPRLQTLTLSNIPGISSNGLSSFATRSNSQPLRKLQLRQTPLTSLAALARILSNLASLVSFSLVQSFPPLMPETDSFILWMMPYLASASVSKLHWDITSHTESANAADDILARSIRAGGFPALRTLRAPNDPEGVFQGLCRPAERIDLPTDRFRYIAMSASSNSVPSSPTKLLVKSPTTSSLPGMSLNAPSPCTNLLAARLAAQSRIENARDTHLFKVNVEDEYGNLVETFGLGSYLGTLGSGIHYHLLPDEGSTDEKGGLVDVTDLGADAGERLAGGREGCDGSWNWREGIVADKREKERWWHTERGRWTRIRLD</sequence>
<dbReference type="InterPro" id="IPR032675">
    <property type="entry name" value="LRR_dom_sf"/>
</dbReference>
<evidence type="ECO:0000313" key="2">
    <source>
        <dbReference type="EMBL" id="POR31775.1"/>
    </source>
</evidence>
<accession>A0A2S4KNP0</accession>
<protein>
    <recommendedName>
        <fullName evidence="4">F-box domain-containing protein</fullName>
    </recommendedName>
</protein>
<gene>
    <name evidence="2" type="ORF">TPAR_08021</name>
</gene>
<dbReference type="SUPFAM" id="SSF52047">
    <property type="entry name" value="RNI-like"/>
    <property type="match status" value="1"/>
</dbReference>
<dbReference type="Proteomes" id="UP000237481">
    <property type="component" value="Unassembled WGS sequence"/>
</dbReference>
<proteinExistence type="predicted"/>
<evidence type="ECO:0008006" key="4">
    <source>
        <dbReference type="Google" id="ProtNLM"/>
    </source>
</evidence>
<feature type="region of interest" description="Disordered" evidence="1">
    <location>
        <begin position="1"/>
        <end position="99"/>
    </location>
</feature>
<keyword evidence="3" id="KW-1185">Reference proteome</keyword>
<dbReference type="EMBL" id="PKSG01000992">
    <property type="protein sequence ID" value="POR31775.1"/>
    <property type="molecule type" value="Genomic_DNA"/>
</dbReference>
<evidence type="ECO:0000256" key="1">
    <source>
        <dbReference type="SAM" id="MobiDB-lite"/>
    </source>
</evidence>
<feature type="compositionally biased region" description="Polar residues" evidence="1">
    <location>
        <begin position="74"/>
        <end position="84"/>
    </location>
</feature>
<feature type="region of interest" description="Disordered" evidence="1">
    <location>
        <begin position="568"/>
        <end position="588"/>
    </location>
</feature>
<feature type="compositionally biased region" description="Polar residues" evidence="1">
    <location>
        <begin position="577"/>
        <end position="588"/>
    </location>
</feature>
<dbReference type="STRING" id="94208.A0A2S4KNP0"/>
<reference evidence="2 3" key="1">
    <citation type="submission" date="2018-01" db="EMBL/GenBank/DDBJ databases">
        <title>Harnessing the power of phylogenomics to disentangle the directionality and signatures of interkingdom host jumping in the parasitic fungal genus Tolypocladium.</title>
        <authorList>
            <person name="Quandt C.A."/>
            <person name="Patterson W."/>
            <person name="Spatafora J.W."/>
        </authorList>
    </citation>
    <scope>NUCLEOTIDE SEQUENCE [LARGE SCALE GENOMIC DNA]</scope>
    <source>
        <strain evidence="2 3">NRBC 100945</strain>
    </source>
</reference>
<dbReference type="Gene3D" id="3.80.10.10">
    <property type="entry name" value="Ribonuclease Inhibitor"/>
    <property type="match status" value="1"/>
</dbReference>
<comment type="caution">
    <text evidence="2">The sequence shown here is derived from an EMBL/GenBank/DDBJ whole genome shotgun (WGS) entry which is preliminary data.</text>
</comment>
<evidence type="ECO:0000313" key="3">
    <source>
        <dbReference type="Proteomes" id="UP000237481"/>
    </source>
</evidence>
<dbReference type="AlphaFoldDB" id="A0A2S4KNP0"/>
<name>A0A2S4KNP0_9HYPO</name>
<dbReference type="OrthoDB" id="3210378at2759"/>
<organism evidence="2 3">
    <name type="scientific">Tolypocladium paradoxum</name>
    <dbReference type="NCBI Taxonomy" id="94208"/>
    <lineage>
        <taxon>Eukaryota</taxon>
        <taxon>Fungi</taxon>
        <taxon>Dikarya</taxon>
        <taxon>Ascomycota</taxon>
        <taxon>Pezizomycotina</taxon>
        <taxon>Sordariomycetes</taxon>
        <taxon>Hypocreomycetidae</taxon>
        <taxon>Hypocreales</taxon>
        <taxon>Ophiocordycipitaceae</taxon>
        <taxon>Tolypocladium</taxon>
    </lineage>
</organism>